<gene>
    <name evidence="1" type="ORF">F0U60_24540</name>
</gene>
<proteinExistence type="predicted"/>
<organism evidence="1 2">
    <name type="scientific">Archangium minus</name>
    <dbReference type="NCBI Taxonomy" id="83450"/>
    <lineage>
        <taxon>Bacteria</taxon>
        <taxon>Pseudomonadati</taxon>
        <taxon>Myxococcota</taxon>
        <taxon>Myxococcia</taxon>
        <taxon>Myxococcales</taxon>
        <taxon>Cystobacterineae</taxon>
        <taxon>Archangiaceae</taxon>
        <taxon>Archangium</taxon>
    </lineage>
</organism>
<name>A0ABY9WT59_9BACT</name>
<dbReference type="Proteomes" id="UP001611383">
    <property type="component" value="Chromosome"/>
</dbReference>
<evidence type="ECO:0000313" key="1">
    <source>
        <dbReference type="EMBL" id="WNG46943.1"/>
    </source>
</evidence>
<reference evidence="1 2" key="1">
    <citation type="submission" date="2019-08" db="EMBL/GenBank/DDBJ databases">
        <title>Archangium and Cystobacter genomes.</title>
        <authorList>
            <person name="Chen I.-C.K."/>
            <person name="Wielgoss S."/>
        </authorList>
    </citation>
    <scope>NUCLEOTIDE SEQUENCE [LARGE SCALE GENOMIC DNA]</scope>
    <source>
        <strain evidence="1 2">Cbm 6</strain>
    </source>
</reference>
<dbReference type="RefSeq" id="WP_395823843.1">
    <property type="nucleotide sequence ID" value="NZ_CP043494.1"/>
</dbReference>
<sequence>MTQGPREWMVGDHIFRFEPPNVVWATYHGPLTLEHAARIVGIFQEMREVHPLIIVSVMKDAGRLDPEAGRYFSEKVPSEWSLGTIYIGARLLHRALAKGISLAAQITGHGDKSTVERLHFVSTFEQAREVIAQLRARHRKA</sequence>
<dbReference type="EMBL" id="CP043494">
    <property type="protein sequence ID" value="WNG46943.1"/>
    <property type="molecule type" value="Genomic_DNA"/>
</dbReference>
<evidence type="ECO:0000313" key="2">
    <source>
        <dbReference type="Proteomes" id="UP001611383"/>
    </source>
</evidence>
<protein>
    <submittedName>
        <fullName evidence="1">Uncharacterized protein</fullName>
    </submittedName>
</protein>
<accession>A0ABY9WT59</accession>
<keyword evidence="2" id="KW-1185">Reference proteome</keyword>